<evidence type="ECO:0000256" key="2">
    <source>
        <dbReference type="ARBA" id="ARBA00006991"/>
    </source>
</evidence>
<evidence type="ECO:0000256" key="4">
    <source>
        <dbReference type="ARBA" id="ARBA00022737"/>
    </source>
</evidence>
<evidence type="ECO:0000256" key="3">
    <source>
        <dbReference type="ARBA" id="ARBA00022723"/>
    </source>
</evidence>
<feature type="domain" description="C2H2-type" evidence="13">
    <location>
        <begin position="458"/>
        <end position="485"/>
    </location>
</feature>
<gene>
    <name evidence="14" type="primary">Nfu_g_1_015851</name>
</gene>
<keyword evidence="9" id="KW-0804">Transcription</keyword>
<dbReference type="SUPFAM" id="SSF57667">
    <property type="entry name" value="beta-beta-alpha zinc fingers"/>
    <property type="match status" value="3"/>
</dbReference>
<dbReference type="GO" id="GO:0000978">
    <property type="term" value="F:RNA polymerase II cis-regulatory region sequence-specific DNA binding"/>
    <property type="evidence" value="ECO:0007669"/>
    <property type="project" value="TreeGrafter"/>
</dbReference>
<feature type="region of interest" description="Disordered" evidence="12">
    <location>
        <begin position="362"/>
        <end position="391"/>
    </location>
</feature>
<dbReference type="GO" id="GO:0005654">
    <property type="term" value="C:nucleoplasm"/>
    <property type="evidence" value="ECO:0007669"/>
    <property type="project" value="TreeGrafter"/>
</dbReference>
<keyword evidence="8" id="KW-0238">DNA-binding</keyword>
<keyword evidence="3" id="KW-0479">Metal-binding</keyword>
<keyword evidence="4" id="KW-0677">Repeat</keyword>
<dbReference type="PANTHER" id="PTHR24399:SF54">
    <property type="entry name" value="GASTRULA ZINC FINGER PROTEIN XLCGF26.1-LIKE-RELATED"/>
    <property type="match status" value="1"/>
</dbReference>
<evidence type="ECO:0000256" key="6">
    <source>
        <dbReference type="ARBA" id="ARBA00022833"/>
    </source>
</evidence>
<evidence type="ECO:0000256" key="8">
    <source>
        <dbReference type="ARBA" id="ARBA00023125"/>
    </source>
</evidence>
<feature type="compositionally biased region" description="Polar residues" evidence="12">
    <location>
        <begin position="373"/>
        <end position="391"/>
    </location>
</feature>
<dbReference type="EMBL" id="HAED01008182">
    <property type="protein sequence ID" value="SBQ94394.1"/>
    <property type="molecule type" value="Transcribed_RNA"/>
</dbReference>
<evidence type="ECO:0000256" key="10">
    <source>
        <dbReference type="ARBA" id="ARBA00023242"/>
    </source>
</evidence>
<dbReference type="GO" id="GO:0008270">
    <property type="term" value="F:zinc ion binding"/>
    <property type="evidence" value="ECO:0007669"/>
    <property type="project" value="UniProtKB-KW"/>
</dbReference>
<dbReference type="PROSITE" id="PS00028">
    <property type="entry name" value="ZINC_FINGER_C2H2_1"/>
    <property type="match status" value="3"/>
</dbReference>
<reference evidence="14" key="1">
    <citation type="submission" date="2016-05" db="EMBL/GenBank/DDBJ databases">
        <authorList>
            <person name="Lavstsen T."/>
            <person name="Jespersen J.S."/>
        </authorList>
    </citation>
    <scope>NUCLEOTIDE SEQUENCE</scope>
    <source>
        <tissue evidence="14">Brain</tissue>
    </source>
</reference>
<feature type="region of interest" description="Disordered" evidence="12">
    <location>
        <begin position="97"/>
        <end position="176"/>
    </location>
</feature>
<feature type="domain" description="C2H2-type" evidence="13">
    <location>
        <begin position="430"/>
        <end position="457"/>
    </location>
</feature>
<dbReference type="GO" id="GO:0001227">
    <property type="term" value="F:DNA-binding transcription repressor activity, RNA polymerase II-specific"/>
    <property type="evidence" value="ECO:0007669"/>
    <property type="project" value="TreeGrafter"/>
</dbReference>
<reference evidence="14" key="2">
    <citation type="submission" date="2016-06" db="EMBL/GenBank/DDBJ databases">
        <title>The genome of a short-lived fish provides insights into sex chromosome evolution and the genetic control of aging.</title>
        <authorList>
            <person name="Reichwald K."/>
            <person name="Felder M."/>
            <person name="Petzold A."/>
            <person name="Koch P."/>
            <person name="Groth M."/>
            <person name="Platzer M."/>
        </authorList>
    </citation>
    <scope>NUCLEOTIDE SEQUENCE</scope>
    <source>
        <tissue evidence="14">Brain</tissue>
    </source>
</reference>
<evidence type="ECO:0000259" key="13">
    <source>
        <dbReference type="PROSITE" id="PS50157"/>
    </source>
</evidence>
<protein>
    <recommendedName>
        <fullName evidence="13">C2H2-type domain-containing protein</fullName>
    </recommendedName>
</protein>
<keyword evidence="7" id="KW-0805">Transcription regulation</keyword>
<feature type="region of interest" description="Disordered" evidence="12">
    <location>
        <begin position="248"/>
        <end position="286"/>
    </location>
</feature>
<sequence>MAETLLTFQSQLSGVMETVFKAALYEITRLVEDSFVEEVTRYRSQVQVLKKRLKRQEERKERCADCGRVGLPDENRPTETEKVLKQESVLHEVAPGSLKSTAETRSEEIEEANPEVHGSMKTTQTSGVQVEKRDKIFKEEALQNTPEVSESREWGLSTGDASSLPGPSKPFSLQSSKGQVNWETGFDQRPSSQGGSPEPLFQNRYGINELDDFDKTGHRDNNAINMADFGGLRDSPTHLADDLNYAGHHNEDLEAPSGSEHQCFPAGSTQNKKSETSAAAAASPLRTNEGRGEFSCFLIDEEGYLQDPNVRYADQVSGESGGRVNFHGQGVRFNPSLDGTNMYEASDAFSGTLNLEHGLHHQTVGGGGRSSSNNQGFTSFPESVSLKTNNQTHRDTELEPLYSCNQHTRTTAQACHPKVHQRTHTGPGLHLCNHCGKGFSSFVDLKTHKCCQTVDKPYCCAVCGNKFSRLWNLKLHQRIHTQEKPHRCNMCDKSFTRADILKVHQRIHTGERPYCCTLCGQSFKRLDHLKTHRRKHVTAL</sequence>
<keyword evidence="6" id="KW-0862">Zinc</keyword>
<evidence type="ECO:0000256" key="1">
    <source>
        <dbReference type="ARBA" id="ARBA00004123"/>
    </source>
</evidence>
<name>A0A1A8IC17_NOTKU</name>
<dbReference type="InterPro" id="IPR013087">
    <property type="entry name" value="Znf_C2H2_type"/>
</dbReference>
<evidence type="ECO:0000256" key="11">
    <source>
        <dbReference type="PROSITE-ProRule" id="PRU00042"/>
    </source>
</evidence>
<dbReference type="InterPro" id="IPR036236">
    <property type="entry name" value="Znf_C2H2_sf"/>
</dbReference>
<evidence type="ECO:0000313" key="14">
    <source>
        <dbReference type="EMBL" id="SBQ94394.1"/>
    </source>
</evidence>
<accession>A0A1A8IC17</accession>
<dbReference type="FunFam" id="3.30.160.60:FF:000512">
    <property type="entry name" value="zinc finger protein 197 isoform X1"/>
    <property type="match status" value="1"/>
</dbReference>
<keyword evidence="10" id="KW-0539">Nucleus</keyword>
<evidence type="ECO:0000256" key="7">
    <source>
        <dbReference type="ARBA" id="ARBA00023015"/>
    </source>
</evidence>
<keyword evidence="5 11" id="KW-0863">Zinc-finger</keyword>
<dbReference type="GO" id="GO:0001817">
    <property type="term" value="P:regulation of cytokine production"/>
    <property type="evidence" value="ECO:0007669"/>
    <property type="project" value="TreeGrafter"/>
</dbReference>
<organism evidence="14">
    <name type="scientific">Nothobranchius kuhntae</name>
    <name type="common">Beira killifish</name>
    <dbReference type="NCBI Taxonomy" id="321403"/>
    <lineage>
        <taxon>Eukaryota</taxon>
        <taxon>Metazoa</taxon>
        <taxon>Chordata</taxon>
        <taxon>Craniata</taxon>
        <taxon>Vertebrata</taxon>
        <taxon>Euteleostomi</taxon>
        <taxon>Actinopterygii</taxon>
        <taxon>Neopterygii</taxon>
        <taxon>Teleostei</taxon>
        <taxon>Neoteleostei</taxon>
        <taxon>Acanthomorphata</taxon>
        <taxon>Ovalentaria</taxon>
        <taxon>Atherinomorphae</taxon>
        <taxon>Cyprinodontiformes</taxon>
        <taxon>Nothobranchiidae</taxon>
        <taxon>Nothobranchius</taxon>
    </lineage>
</organism>
<dbReference type="Pfam" id="PF00096">
    <property type="entry name" value="zf-C2H2"/>
    <property type="match status" value="3"/>
</dbReference>
<evidence type="ECO:0000256" key="12">
    <source>
        <dbReference type="SAM" id="MobiDB-lite"/>
    </source>
</evidence>
<evidence type="ECO:0000256" key="5">
    <source>
        <dbReference type="ARBA" id="ARBA00022771"/>
    </source>
</evidence>
<feature type="domain" description="C2H2-type" evidence="13">
    <location>
        <begin position="514"/>
        <end position="536"/>
    </location>
</feature>
<dbReference type="GO" id="GO:0002682">
    <property type="term" value="P:regulation of immune system process"/>
    <property type="evidence" value="ECO:0007669"/>
    <property type="project" value="TreeGrafter"/>
</dbReference>
<comment type="similarity">
    <text evidence="2">Belongs to the krueppel C2H2-type zinc-finger protein family.</text>
</comment>
<dbReference type="AlphaFoldDB" id="A0A1A8IC17"/>
<dbReference type="SMART" id="SM00355">
    <property type="entry name" value="ZnF_C2H2"/>
    <property type="match status" value="4"/>
</dbReference>
<dbReference type="PANTHER" id="PTHR24399">
    <property type="entry name" value="ZINC FINGER AND BTB DOMAIN-CONTAINING"/>
    <property type="match status" value="1"/>
</dbReference>
<feature type="compositionally biased region" description="Basic and acidic residues" evidence="12">
    <location>
        <begin position="130"/>
        <end position="141"/>
    </location>
</feature>
<evidence type="ECO:0000256" key="9">
    <source>
        <dbReference type="ARBA" id="ARBA00023163"/>
    </source>
</evidence>
<dbReference type="FunFam" id="3.30.160.60:FF:000688">
    <property type="entry name" value="zinc finger protein 197 isoform X1"/>
    <property type="match status" value="1"/>
</dbReference>
<dbReference type="Gene3D" id="3.30.160.60">
    <property type="entry name" value="Classic Zinc Finger"/>
    <property type="match status" value="4"/>
</dbReference>
<proteinExistence type="inferred from homology"/>
<dbReference type="PROSITE" id="PS50157">
    <property type="entry name" value="ZINC_FINGER_C2H2_2"/>
    <property type="match status" value="4"/>
</dbReference>
<comment type="subcellular location">
    <subcellularLocation>
        <location evidence="1">Nucleus</location>
    </subcellularLocation>
</comment>
<dbReference type="FunFam" id="3.30.160.60:FF:001290">
    <property type="entry name" value="Zinc finger 45-like"/>
    <property type="match status" value="1"/>
</dbReference>
<feature type="domain" description="C2H2-type" evidence="13">
    <location>
        <begin position="486"/>
        <end position="513"/>
    </location>
</feature>